<evidence type="ECO:0000313" key="1">
    <source>
        <dbReference type="EMBL" id="KAJ8386857.1"/>
    </source>
</evidence>
<proteinExistence type="predicted"/>
<sequence>MQRHVSVRASRRCARVYPCLSGSREQTSLSPSLCALRRGLPHTAHTPGIPIYHRALRGVLLFSILRGAEGSAVFSLPFGALNVVHRTRIFQQVKRLTVA</sequence>
<reference evidence="1" key="1">
    <citation type="journal article" date="2023" name="Science">
        <title>Genome structures resolve the early diversification of teleost fishes.</title>
        <authorList>
            <person name="Parey E."/>
            <person name="Louis A."/>
            <person name="Montfort J."/>
            <person name="Bouchez O."/>
            <person name="Roques C."/>
            <person name="Iampietro C."/>
            <person name="Lluch J."/>
            <person name="Castinel A."/>
            <person name="Donnadieu C."/>
            <person name="Desvignes T."/>
            <person name="Floi Bucao C."/>
            <person name="Jouanno E."/>
            <person name="Wen M."/>
            <person name="Mejri S."/>
            <person name="Dirks R."/>
            <person name="Jansen H."/>
            <person name="Henkel C."/>
            <person name="Chen W.J."/>
            <person name="Zahm M."/>
            <person name="Cabau C."/>
            <person name="Klopp C."/>
            <person name="Thompson A.W."/>
            <person name="Robinson-Rechavi M."/>
            <person name="Braasch I."/>
            <person name="Lecointre G."/>
            <person name="Bobe J."/>
            <person name="Postlethwait J.H."/>
            <person name="Berthelot C."/>
            <person name="Roest Crollius H."/>
            <person name="Guiguen Y."/>
        </authorList>
    </citation>
    <scope>NUCLEOTIDE SEQUENCE</scope>
    <source>
        <strain evidence="1">NC1722</strain>
    </source>
</reference>
<name>A0AAD7RMU1_9TELE</name>
<gene>
    <name evidence="1" type="ORF">AAFF_G00165580</name>
</gene>
<dbReference type="EMBL" id="JAINUG010000221">
    <property type="protein sequence ID" value="KAJ8386857.1"/>
    <property type="molecule type" value="Genomic_DNA"/>
</dbReference>
<accession>A0AAD7RMU1</accession>
<evidence type="ECO:0000313" key="2">
    <source>
        <dbReference type="Proteomes" id="UP001221898"/>
    </source>
</evidence>
<comment type="caution">
    <text evidence="1">The sequence shown here is derived from an EMBL/GenBank/DDBJ whole genome shotgun (WGS) entry which is preliminary data.</text>
</comment>
<dbReference type="AlphaFoldDB" id="A0AAD7RMU1"/>
<organism evidence="1 2">
    <name type="scientific">Aldrovandia affinis</name>
    <dbReference type="NCBI Taxonomy" id="143900"/>
    <lineage>
        <taxon>Eukaryota</taxon>
        <taxon>Metazoa</taxon>
        <taxon>Chordata</taxon>
        <taxon>Craniata</taxon>
        <taxon>Vertebrata</taxon>
        <taxon>Euteleostomi</taxon>
        <taxon>Actinopterygii</taxon>
        <taxon>Neopterygii</taxon>
        <taxon>Teleostei</taxon>
        <taxon>Notacanthiformes</taxon>
        <taxon>Halosauridae</taxon>
        <taxon>Aldrovandia</taxon>
    </lineage>
</organism>
<keyword evidence="2" id="KW-1185">Reference proteome</keyword>
<dbReference type="Proteomes" id="UP001221898">
    <property type="component" value="Unassembled WGS sequence"/>
</dbReference>
<protein>
    <submittedName>
        <fullName evidence="1">Uncharacterized protein</fullName>
    </submittedName>
</protein>